<sequence length="132" mass="15742">MPKAELKTPPGDQRPDAEMVTYAVISDRWSGTTKILHIPFPYWQLDYSNIEPLNEELPRINIQVMDADNPNRFIRSISLIHTDFRAYKEKPELREKQWTETFYEGHRSYYFVINARCIKSYTLEIKVPKKYV</sequence>
<accession>A0A0W8FES8</accession>
<proteinExistence type="predicted"/>
<protein>
    <submittedName>
        <fullName evidence="1">Uncharacterized protein</fullName>
    </submittedName>
</protein>
<reference evidence="1" key="1">
    <citation type="journal article" date="2015" name="Proc. Natl. Acad. Sci. U.S.A.">
        <title>Networks of energetic and metabolic interactions define dynamics in microbial communities.</title>
        <authorList>
            <person name="Embree M."/>
            <person name="Liu J.K."/>
            <person name="Al-Bassam M.M."/>
            <person name="Zengler K."/>
        </authorList>
    </citation>
    <scope>NUCLEOTIDE SEQUENCE</scope>
</reference>
<name>A0A0W8FES8_9ZZZZ</name>
<organism evidence="1">
    <name type="scientific">hydrocarbon metagenome</name>
    <dbReference type="NCBI Taxonomy" id="938273"/>
    <lineage>
        <taxon>unclassified sequences</taxon>
        <taxon>metagenomes</taxon>
        <taxon>ecological metagenomes</taxon>
    </lineage>
</organism>
<dbReference type="EMBL" id="LNQE01001314">
    <property type="protein sequence ID" value="KUG19214.1"/>
    <property type="molecule type" value="Genomic_DNA"/>
</dbReference>
<gene>
    <name evidence="1" type="ORF">ASZ90_011063</name>
</gene>
<dbReference type="AlphaFoldDB" id="A0A0W8FES8"/>
<evidence type="ECO:0000313" key="1">
    <source>
        <dbReference type="EMBL" id="KUG19214.1"/>
    </source>
</evidence>
<comment type="caution">
    <text evidence="1">The sequence shown here is derived from an EMBL/GenBank/DDBJ whole genome shotgun (WGS) entry which is preliminary data.</text>
</comment>